<evidence type="ECO:0000313" key="1">
    <source>
        <dbReference type="EMBL" id="GMN62677.1"/>
    </source>
</evidence>
<reference evidence="1" key="1">
    <citation type="submission" date="2023-07" db="EMBL/GenBank/DDBJ databases">
        <title>draft genome sequence of fig (Ficus carica).</title>
        <authorList>
            <person name="Takahashi T."/>
            <person name="Nishimura K."/>
        </authorList>
    </citation>
    <scope>NUCLEOTIDE SEQUENCE</scope>
</reference>
<evidence type="ECO:0000313" key="2">
    <source>
        <dbReference type="Proteomes" id="UP001187192"/>
    </source>
</evidence>
<dbReference type="EMBL" id="BTGU01000132">
    <property type="protein sequence ID" value="GMN62677.1"/>
    <property type="molecule type" value="Genomic_DNA"/>
</dbReference>
<dbReference type="AlphaFoldDB" id="A0AA88J5V6"/>
<keyword evidence="2" id="KW-1185">Reference proteome</keyword>
<sequence length="180" mass="19536">MQSQPLSHFIGAVTSQGEINSARVWLDLVDSGWIYWLKKWQDLVQLDLVWLIGFSVVECSMSTVRGLFSSGIGADVAAFVEFLNGDGQSFGYSFNYYKKKQWNTLAETAKSPAILQDLAPYYAPQEEVLSESSESLLSGSPAFATGSVSSGLASGSSAGFLFASLSFSCSVGNNYEIYEQ</sequence>
<accession>A0AA88J5V6</accession>
<proteinExistence type="predicted"/>
<organism evidence="1 2">
    <name type="scientific">Ficus carica</name>
    <name type="common">Common fig</name>
    <dbReference type="NCBI Taxonomy" id="3494"/>
    <lineage>
        <taxon>Eukaryota</taxon>
        <taxon>Viridiplantae</taxon>
        <taxon>Streptophyta</taxon>
        <taxon>Embryophyta</taxon>
        <taxon>Tracheophyta</taxon>
        <taxon>Spermatophyta</taxon>
        <taxon>Magnoliopsida</taxon>
        <taxon>eudicotyledons</taxon>
        <taxon>Gunneridae</taxon>
        <taxon>Pentapetalae</taxon>
        <taxon>rosids</taxon>
        <taxon>fabids</taxon>
        <taxon>Rosales</taxon>
        <taxon>Moraceae</taxon>
        <taxon>Ficeae</taxon>
        <taxon>Ficus</taxon>
    </lineage>
</organism>
<name>A0AA88J5V6_FICCA</name>
<dbReference type="Proteomes" id="UP001187192">
    <property type="component" value="Unassembled WGS sequence"/>
</dbReference>
<gene>
    <name evidence="1" type="ORF">TIFTF001_031741</name>
</gene>
<comment type="caution">
    <text evidence="1">The sequence shown here is derived from an EMBL/GenBank/DDBJ whole genome shotgun (WGS) entry which is preliminary data.</text>
</comment>
<protein>
    <submittedName>
        <fullName evidence="1">Uncharacterized protein</fullName>
    </submittedName>
</protein>